<gene>
    <name evidence="1" type="ORF">F2Q69_00028217</name>
</gene>
<evidence type="ECO:0000313" key="1">
    <source>
        <dbReference type="EMBL" id="KAF3583379.1"/>
    </source>
</evidence>
<name>A0A8S9RTZ4_BRACR</name>
<proteinExistence type="predicted"/>
<organism evidence="1 2">
    <name type="scientific">Brassica cretica</name>
    <name type="common">Mustard</name>
    <dbReference type="NCBI Taxonomy" id="69181"/>
    <lineage>
        <taxon>Eukaryota</taxon>
        <taxon>Viridiplantae</taxon>
        <taxon>Streptophyta</taxon>
        <taxon>Embryophyta</taxon>
        <taxon>Tracheophyta</taxon>
        <taxon>Spermatophyta</taxon>
        <taxon>Magnoliopsida</taxon>
        <taxon>eudicotyledons</taxon>
        <taxon>Gunneridae</taxon>
        <taxon>Pentapetalae</taxon>
        <taxon>rosids</taxon>
        <taxon>malvids</taxon>
        <taxon>Brassicales</taxon>
        <taxon>Brassicaceae</taxon>
        <taxon>Brassiceae</taxon>
        <taxon>Brassica</taxon>
    </lineage>
</organism>
<protein>
    <submittedName>
        <fullName evidence="1">Uncharacterized protein</fullName>
    </submittedName>
</protein>
<dbReference type="EMBL" id="QGKX02000088">
    <property type="protein sequence ID" value="KAF3583379.1"/>
    <property type="molecule type" value="Genomic_DNA"/>
</dbReference>
<reference evidence="1" key="1">
    <citation type="submission" date="2019-12" db="EMBL/GenBank/DDBJ databases">
        <title>Genome sequencing and annotation of Brassica cretica.</title>
        <authorList>
            <person name="Studholme D.J."/>
            <person name="Sarris P."/>
        </authorList>
    </citation>
    <scope>NUCLEOTIDE SEQUENCE</scope>
    <source>
        <strain evidence="1">PFS-109/04</strain>
        <tissue evidence="1">Leaf</tissue>
    </source>
</reference>
<dbReference type="Proteomes" id="UP000712600">
    <property type="component" value="Unassembled WGS sequence"/>
</dbReference>
<accession>A0A8S9RTZ4</accession>
<evidence type="ECO:0000313" key="2">
    <source>
        <dbReference type="Proteomes" id="UP000712600"/>
    </source>
</evidence>
<comment type="caution">
    <text evidence="1">The sequence shown here is derived from an EMBL/GenBank/DDBJ whole genome shotgun (WGS) entry which is preliminary data.</text>
</comment>
<sequence>MLQGLREREDPKTEVRTAAQMSVFKNNDTVERVCGLHGSNLQNKWSHSNGVKRKVVMAGYSGFATCKKLKLSGSQGMHVVFAKDDQGSSLGQIMCCYSDFDQWFQGSGVNRKLQRSVQCEEALIRFGHIEVKDQEALFTTIARRSVCEFTLEESSWMSELEVSEEQTQEKYGMTGENTCGLDKYENQAGQVTVRSERKEDASTKGSVRVSGQHRHQAFYRKIKFKIEAEVLMVIIKCMVVTEVIGLHGFEDMVVIVRASGLRSIEVEQVKLNRWMKSDKLYSEYVRLRRLVLRRLQEMQKVSMVLLCLQEVLKRL</sequence>
<dbReference type="AlphaFoldDB" id="A0A8S9RTZ4"/>